<feature type="compositionally biased region" description="Low complexity" evidence="1">
    <location>
        <begin position="55"/>
        <end position="66"/>
    </location>
</feature>
<dbReference type="Proteomes" id="UP000076842">
    <property type="component" value="Unassembled WGS sequence"/>
</dbReference>
<feature type="compositionally biased region" description="Acidic residues" evidence="1">
    <location>
        <begin position="154"/>
        <end position="169"/>
    </location>
</feature>
<feature type="compositionally biased region" description="Basic and acidic residues" evidence="1">
    <location>
        <begin position="637"/>
        <end position="651"/>
    </location>
</feature>
<gene>
    <name evidence="2" type="ORF">CALCODRAFT_508063</name>
</gene>
<organism evidence="2 3">
    <name type="scientific">Calocera cornea HHB12733</name>
    <dbReference type="NCBI Taxonomy" id="1353952"/>
    <lineage>
        <taxon>Eukaryota</taxon>
        <taxon>Fungi</taxon>
        <taxon>Dikarya</taxon>
        <taxon>Basidiomycota</taxon>
        <taxon>Agaricomycotina</taxon>
        <taxon>Dacrymycetes</taxon>
        <taxon>Dacrymycetales</taxon>
        <taxon>Dacrymycetaceae</taxon>
        <taxon>Calocera</taxon>
    </lineage>
</organism>
<feature type="region of interest" description="Disordered" evidence="1">
    <location>
        <begin position="1"/>
        <end position="103"/>
    </location>
</feature>
<feature type="compositionally biased region" description="Polar residues" evidence="1">
    <location>
        <begin position="1"/>
        <end position="10"/>
    </location>
</feature>
<feature type="compositionally biased region" description="Basic residues" evidence="1">
    <location>
        <begin position="15"/>
        <end position="27"/>
    </location>
</feature>
<evidence type="ECO:0000256" key="1">
    <source>
        <dbReference type="SAM" id="MobiDB-lite"/>
    </source>
</evidence>
<keyword evidence="3" id="KW-1185">Reference proteome</keyword>
<evidence type="ECO:0000313" key="2">
    <source>
        <dbReference type="EMBL" id="KZT58608.1"/>
    </source>
</evidence>
<dbReference type="EMBL" id="KV423949">
    <property type="protein sequence ID" value="KZT58608.1"/>
    <property type="molecule type" value="Genomic_DNA"/>
</dbReference>
<dbReference type="InParanoid" id="A0A165GXC3"/>
<name>A0A165GXC3_9BASI</name>
<reference evidence="2 3" key="1">
    <citation type="journal article" date="2016" name="Mol. Biol. Evol.">
        <title>Comparative Genomics of Early-Diverging Mushroom-Forming Fungi Provides Insights into the Origins of Lignocellulose Decay Capabilities.</title>
        <authorList>
            <person name="Nagy L.G."/>
            <person name="Riley R."/>
            <person name="Tritt A."/>
            <person name="Adam C."/>
            <person name="Daum C."/>
            <person name="Floudas D."/>
            <person name="Sun H."/>
            <person name="Yadav J.S."/>
            <person name="Pangilinan J."/>
            <person name="Larsson K.H."/>
            <person name="Matsuura K."/>
            <person name="Barry K."/>
            <person name="Labutti K."/>
            <person name="Kuo R."/>
            <person name="Ohm R.A."/>
            <person name="Bhattacharya S.S."/>
            <person name="Shirouzu T."/>
            <person name="Yoshinaga Y."/>
            <person name="Martin F.M."/>
            <person name="Grigoriev I.V."/>
            <person name="Hibbett D.S."/>
        </authorList>
    </citation>
    <scope>NUCLEOTIDE SEQUENCE [LARGE SCALE GENOMIC DNA]</scope>
    <source>
        <strain evidence="2 3">HHB12733</strain>
    </source>
</reference>
<feature type="region of interest" description="Disordered" evidence="1">
    <location>
        <begin position="138"/>
        <end position="180"/>
    </location>
</feature>
<dbReference type="OrthoDB" id="10557384at2759"/>
<accession>A0A165GXC3</accession>
<protein>
    <submittedName>
        <fullName evidence="2">Uncharacterized protein</fullName>
    </submittedName>
</protein>
<dbReference type="AlphaFoldDB" id="A0A165GXC3"/>
<feature type="region of interest" description="Disordered" evidence="1">
    <location>
        <begin position="631"/>
        <end position="651"/>
    </location>
</feature>
<sequence length="666" mass="73477">MADPARTSSLPPMPRRPRPHGAQHTRRASSESEADFPSLPLPATADQQRTSVHLTAHANAAPAATDPDPDPDPASSTATALIPHQPSSTPPDSAMVGHHGRPLAPLRSGGINLLTADLAGPDPAAPLDQQFTYLPRPRAWPAIPSRGSAPEPIPEPEEGAGGEEEEEEKELQLQLQPAQPEYTPEQLRAHNARFLQQHNGALCPVYTLPDELLAYCFELAVDWADSLTSFTTLTPWEDAGAGADVRDPELRPQSLVPRPPYLVFGLVRALRTVSHRFNALVLRTPRLWRWALFPAWDRDGCGVPWTQVLARSGHVPLDVYIHPLREVRRTPYGAALWAPATVARMRKLAVSDSEPVSVRALPWSLSWSSLQHLALRRVSAPFCGLLLLLQNAPQLHSLYLQSPRFYYCSEHADAKHPHACYTLAPRADGAPQPERVEHPSLAHLHMVKCWADVPAALFESLRLPALTHVTIVRLDPDSDPPDPHHHTPYYIPQPEDWPLPLMGVREGALAHVRHLAYYGDLLTHEEIASTLCWFPALEVLALGAKHNQFEDQELYDALMTPGPTGEYLAPFLHTLLTEHCMFFRSTLAQLVAHKKDPLHAGCELRRLAMCGGEICCFDAFWNEEWAAWEKGGGGAGEKPEGEGEARRGEKRGVGTWAGLETWAVAC</sequence>
<proteinExistence type="predicted"/>
<evidence type="ECO:0000313" key="3">
    <source>
        <dbReference type="Proteomes" id="UP000076842"/>
    </source>
</evidence>